<keyword evidence="3" id="KW-1185">Reference proteome</keyword>
<feature type="domain" description="Transposase DDE" evidence="1">
    <location>
        <begin position="2"/>
        <end position="104"/>
    </location>
</feature>
<protein>
    <recommendedName>
        <fullName evidence="1">Transposase DDE domain-containing protein</fullName>
    </recommendedName>
</protein>
<reference evidence="2 3" key="1">
    <citation type="submission" date="2020-04" db="EMBL/GenBank/DDBJ databases">
        <authorList>
            <person name="Klaysubun C."/>
            <person name="Duangmal K."/>
            <person name="Lipun K."/>
        </authorList>
    </citation>
    <scope>NUCLEOTIDE SEQUENCE [LARGE SCALE GENOMIC DNA]</scope>
    <source>
        <strain evidence="2 3">DSM 45300</strain>
    </source>
</reference>
<gene>
    <name evidence="2" type="ORF">HF519_00690</name>
</gene>
<name>A0A848DC86_9PSEU</name>
<accession>A0A848DC86</accession>
<sequence>MSLAGGLLLTETVRAAGLDRALSGGLALWTALAPWRRANAVHDPATIVLDRAVALGLGGDCLADIALLRAEPGVYGPVASAPTLSRTLDRLAERATAALRAIASARAVARLGRGHGPGSTARTTA</sequence>
<evidence type="ECO:0000313" key="2">
    <source>
        <dbReference type="EMBL" id="NMH90136.1"/>
    </source>
</evidence>
<dbReference type="AlphaFoldDB" id="A0A848DC86"/>
<dbReference type="EMBL" id="JAAXKZ010000001">
    <property type="protein sequence ID" value="NMH90136.1"/>
    <property type="molecule type" value="Genomic_DNA"/>
</dbReference>
<organism evidence="2 3">
    <name type="scientific">Pseudonocardia bannensis</name>
    <dbReference type="NCBI Taxonomy" id="630973"/>
    <lineage>
        <taxon>Bacteria</taxon>
        <taxon>Bacillati</taxon>
        <taxon>Actinomycetota</taxon>
        <taxon>Actinomycetes</taxon>
        <taxon>Pseudonocardiales</taxon>
        <taxon>Pseudonocardiaceae</taxon>
        <taxon>Pseudonocardia</taxon>
    </lineage>
</organism>
<evidence type="ECO:0000313" key="3">
    <source>
        <dbReference type="Proteomes" id="UP000586918"/>
    </source>
</evidence>
<dbReference type="Proteomes" id="UP000586918">
    <property type="component" value="Unassembled WGS sequence"/>
</dbReference>
<dbReference type="Pfam" id="PF13701">
    <property type="entry name" value="DDE_Tnp_1_4"/>
    <property type="match status" value="1"/>
</dbReference>
<evidence type="ECO:0000259" key="1">
    <source>
        <dbReference type="Pfam" id="PF13701"/>
    </source>
</evidence>
<proteinExistence type="predicted"/>
<dbReference type="InterPro" id="IPR025668">
    <property type="entry name" value="Tnp_DDE_dom"/>
</dbReference>
<comment type="caution">
    <text evidence="2">The sequence shown here is derived from an EMBL/GenBank/DDBJ whole genome shotgun (WGS) entry which is preliminary data.</text>
</comment>